<evidence type="ECO:0000256" key="2">
    <source>
        <dbReference type="ARBA" id="ARBA00023315"/>
    </source>
</evidence>
<evidence type="ECO:0000259" key="3">
    <source>
        <dbReference type="PROSITE" id="PS51186"/>
    </source>
</evidence>
<dbReference type="EMBL" id="JBHTAG010000002">
    <property type="protein sequence ID" value="MFC7096041.1"/>
    <property type="molecule type" value="Genomic_DNA"/>
</dbReference>
<name>A0ABD5WYM1_9EURY</name>
<reference evidence="4 5" key="1">
    <citation type="journal article" date="2019" name="Int. J. Syst. Evol. Microbiol.">
        <title>The Global Catalogue of Microorganisms (GCM) 10K type strain sequencing project: providing services to taxonomists for standard genome sequencing and annotation.</title>
        <authorList>
            <consortium name="The Broad Institute Genomics Platform"/>
            <consortium name="The Broad Institute Genome Sequencing Center for Infectious Disease"/>
            <person name="Wu L."/>
            <person name="Ma J."/>
        </authorList>
    </citation>
    <scope>NUCLEOTIDE SEQUENCE [LARGE SCALE GENOMIC DNA]</scope>
    <source>
        <strain evidence="4 5">DT55</strain>
    </source>
</reference>
<comment type="caution">
    <text evidence="4">The sequence shown here is derived from an EMBL/GenBank/DDBJ whole genome shotgun (WGS) entry which is preliminary data.</text>
</comment>
<keyword evidence="5" id="KW-1185">Reference proteome</keyword>
<evidence type="ECO:0000313" key="5">
    <source>
        <dbReference type="Proteomes" id="UP001596388"/>
    </source>
</evidence>
<accession>A0ABD5WYM1</accession>
<protein>
    <submittedName>
        <fullName evidence="4">GNAT family N-acetyltransferase</fullName>
        <ecNumber evidence="4">2.3.1.-</ecNumber>
    </submittedName>
</protein>
<dbReference type="SUPFAM" id="SSF55729">
    <property type="entry name" value="Acyl-CoA N-acyltransferases (Nat)"/>
    <property type="match status" value="1"/>
</dbReference>
<keyword evidence="1 4" id="KW-0808">Transferase</keyword>
<dbReference type="GeneID" id="79270076"/>
<organism evidence="4 5">
    <name type="scientific">Halobaculum marinum</name>
    <dbReference type="NCBI Taxonomy" id="3031996"/>
    <lineage>
        <taxon>Archaea</taxon>
        <taxon>Methanobacteriati</taxon>
        <taxon>Methanobacteriota</taxon>
        <taxon>Stenosarchaea group</taxon>
        <taxon>Halobacteria</taxon>
        <taxon>Halobacteriales</taxon>
        <taxon>Haloferacaceae</taxon>
        <taxon>Halobaculum</taxon>
    </lineage>
</organism>
<dbReference type="InterPro" id="IPR050832">
    <property type="entry name" value="Bact_Acetyltransf"/>
</dbReference>
<dbReference type="PANTHER" id="PTHR43877">
    <property type="entry name" value="AMINOALKYLPHOSPHONATE N-ACETYLTRANSFERASE-RELATED-RELATED"/>
    <property type="match status" value="1"/>
</dbReference>
<proteinExistence type="predicted"/>
<keyword evidence="2 4" id="KW-0012">Acyltransferase</keyword>
<evidence type="ECO:0000256" key="1">
    <source>
        <dbReference type="ARBA" id="ARBA00022679"/>
    </source>
</evidence>
<dbReference type="Gene3D" id="3.40.630.30">
    <property type="match status" value="1"/>
</dbReference>
<dbReference type="AlphaFoldDB" id="A0ABD5WYM1"/>
<dbReference type="RefSeq" id="WP_276236476.1">
    <property type="nucleotide sequence ID" value="NZ_CP119989.1"/>
</dbReference>
<dbReference type="EC" id="2.3.1.-" evidence="4"/>
<dbReference type="GO" id="GO:0016746">
    <property type="term" value="F:acyltransferase activity"/>
    <property type="evidence" value="ECO:0007669"/>
    <property type="project" value="UniProtKB-KW"/>
</dbReference>
<dbReference type="InterPro" id="IPR000182">
    <property type="entry name" value="GNAT_dom"/>
</dbReference>
<dbReference type="PROSITE" id="PS51186">
    <property type="entry name" value="GNAT"/>
    <property type="match status" value="1"/>
</dbReference>
<sequence>MTTGTDDGGESVVVDRGTVDDVDATADLWVELARGQRAHGTHLLAAPNRDSAADAVAHAVVSGGLLVARDEVADGQVIGFVTFGRESGRYRQDVERGTIYNLYVRDPYRDAGVGARLLTAAEAALANEGADIVSLEAMAANDDARRFYERHGYTEHRVELEKPLDGAESDSD</sequence>
<feature type="domain" description="N-acetyltransferase" evidence="3">
    <location>
        <begin position="12"/>
        <end position="172"/>
    </location>
</feature>
<evidence type="ECO:0000313" key="4">
    <source>
        <dbReference type="EMBL" id="MFC7096041.1"/>
    </source>
</evidence>
<dbReference type="InterPro" id="IPR016181">
    <property type="entry name" value="Acyl_CoA_acyltransferase"/>
</dbReference>
<dbReference type="Pfam" id="PF00583">
    <property type="entry name" value="Acetyltransf_1"/>
    <property type="match status" value="1"/>
</dbReference>
<dbReference type="Proteomes" id="UP001596388">
    <property type="component" value="Unassembled WGS sequence"/>
</dbReference>
<gene>
    <name evidence="4" type="ORF">ACFQKD_01885</name>
</gene>